<feature type="region of interest" description="Disordered" evidence="1">
    <location>
        <begin position="460"/>
        <end position="499"/>
    </location>
</feature>
<accession>A0AAV4DMN5</accession>
<comment type="caution">
    <text evidence="2">The sequence shown here is derived from an EMBL/GenBank/DDBJ whole genome shotgun (WGS) entry which is preliminary data.</text>
</comment>
<reference evidence="2 3" key="1">
    <citation type="journal article" date="2021" name="Elife">
        <title>Chloroplast acquisition without the gene transfer in kleptoplastic sea slugs, Plakobranchus ocellatus.</title>
        <authorList>
            <person name="Maeda T."/>
            <person name="Takahashi S."/>
            <person name="Yoshida T."/>
            <person name="Shimamura S."/>
            <person name="Takaki Y."/>
            <person name="Nagai Y."/>
            <person name="Toyoda A."/>
            <person name="Suzuki Y."/>
            <person name="Arimoto A."/>
            <person name="Ishii H."/>
            <person name="Satoh N."/>
            <person name="Nishiyama T."/>
            <person name="Hasebe M."/>
            <person name="Maruyama T."/>
            <person name="Minagawa J."/>
            <person name="Obokata J."/>
            <person name="Shigenobu S."/>
        </authorList>
    </citation>
    <scope>NUCLEOTIDE SEQUENCE [LARGE SCALE GENOMIC DNA]</scope>
</reference>
<organism evidence="2 3">
    <name type="scientific">Plakobranchus ocellatus</name>
    <dbReference type="NCBI Taxonomy" id="259542"/>
    <lineage>
        <taxon>Eukaryota</taxon>
        <taxon>Metazoa</taxon>
        <taxon>Spiralia</taxon>
        <taxon>Lophotrochozoa</taxon>
        <taxon>Mollusca</taxon>
        <taxon>Gastropoda</taxon>
        <taxon>Heterobranchia</taxon>
        <taxon>Euthyneura</taxon>
        <taxon>Panpulmonata</taxon>
        <taxon>Sacoglossa</taxon>
        <taxon>Placobranchoidea</taxon>
        <taxon>Plakobranchidae</taxon>
        <taxon>Plakobranchus</taxon>
    </lineage>
</organism>
<name>A0AAV4DMN5_9GAST</name>
<feature type="compositionally biased region" description="Low complexity" evidence="1">
    <location>
        <begin position="929"/>
        <end position="945"/>
    </location>
</feature>
<feature type="compositionally biased region" description="Polar residues" evidence="1">
    <location>
        <begin position="460"/>
        <end position="472"/>
    </location>
</feature>
<feature type="region of interest" description="Disordered" evidence="1">
    <location>
        <begin position="766"/>
        <end position="785"/>
    </location>
</feature>
<feature type="compositionally biased region" description="Polar residues" evidence="1">
    <location>
        <begin position="248"/>
        <end position="263"/>
    </location>
</feature>
<feature type="compositionally biased region" description="Basic and acidic residues" evidence="1">
    <location>
        <begin position="264"/>
        <end position="276"/>
    </location>
</feature>
<feature type="compositionally biased region" description="Basic and acidic residues" evidence="1">
    <location>
        <begin position="144"/>
        <end position="155"/>
    </location>
</feature>
<feature type="compositionally biased region" description="Low complexity" evidence="1">
    <location>
        <begin position="850"/>
        <end position="888"/>
    </location>
</feature>
<feature type="region of interest" description="Disordered" evidence="1">
    <location>
        <begin position="839"/>
        <end position="952"/>
    </location>
</feature>
<feature type="region of interest" description="Disordered" evidence="1">
    <location>
        <begin position="133"/>
        <end position="200"/>
    </location>
</feature>
<feature type="compositionally biased region" description="Low complexity" evidence="1">
    <location>
        <begin position="25"/>
        <end position="41"/>
    </location>
</feature>
<evidence type="ECO:0000313" key="3">
    <source>
        <dbReference type="Proteomes" id="UP000735302"/>
    </source>
</evidence>
<feature type="compositionally biased region" description="Basic and acidic residues" evidence="1">
    <location>
        <begin position="427"/>
        <end position="436"/>
    </location>
</feature>
<feature type="compositionally biased region" description="Low complexity" evidence="1">
    <location>
        <begin position="656"/>
        <end position="667"/>
    </location>
</feature>
<gene>
    <name evidence="2" type="ORF">PoB_007207700</name>
</gene>
<feature type="region of interest" description="Disordered" evidence="1">
    <location>
        <begin position="1"/>
        <end position="78"/>
    </location>
</feature>
<protein>
    <submittedName>
        <fullName evidence="2">Uncharacterized protein</fullName>
    </submittedName>
</protein>
<proteinExistence type="predicted"/>
<feature type="region of interest" description="Disordered" evidence="1">
    <location>
        <begin position="422"/>
        <end position="447"/>
    </location>
</feature>
<feature type="region of interest" description="Disordered" evidence="1">
    <location>
        <begin position="340"/>
        <end position="378"/>
    </location>
</feature>
<sequence>MEAREKLQATHGVHPTSSSENTIPNGNTESSSGGSSHLNSHAHSDDHAHIQRDNPNRTGWNGDDSSDEDSDLEHDLEAASLLMGEEACSANIFLTTQNASISSGSMPNQLRETAQFDLVSPYKRLRLEDLTQSSMDSSQAAGEGEAHSLLRSRDNDADENVDEADLHSTAGSKNHVLPGESDEVTEDLAELHSQSSTNDANNIASITTAVAPKNLGSSNNNAIKKKKPSFLNNLLAKANFPRKIATSGMKQQSSNKLSNAAQNSDRKPKTPLKDVRNLAWAQEQPNTRKESFLSDYSPVSKDSPVMRASPSVIANMLSPQEMRGSIPFIDEVCMDEDPFMSADEREFPPPPAFDRNKKSPLKRNHRRQVDSVSLDSDRPDYQTLESRQILLEPDERTHEREKVHFNDPINVDANVYAKIGEDEDDRENNVEDKDVLGNKSSGCNTRIDPMSKEVFLSANSQNETSASNTSTNHSEHGGNDCKAKGASCDPDMSSLSSKSARSVGTSCANLPAIPPGYGLDAFRNMGAPSLSSAVTVETLRSKNSDEISGVYDTVDSLSDTEAKENFRGTVFPSEGSSCNNNLTSNTGIDTTIYPSRNNSGSSGQSVEVIKATISAGVSTDGLWDGQEFQEKSPRYNSHQELRTNSEHFETLPKQRSSSSHTLQPSSHHLNDQHPPQRRHKHSSDGQHLPMVFPHHHLDVVVEQSPTAAEERKVEEEEVEDLYLPRGISAKDFSKVSAANSSNLTCGEIELTSSKASSLGKAEKGIDSNQLSLENPENQQFRTSSAVGEIREFPHAAERFPSQDDLQQYLHQVEVENYLHHQKLLTQLQVDIEGAGSNALATGSEVPAQPRRSSSSILSRQSSGSQRQLSSSSLRQTSSSSLKHQSSGSLHHHSGRSDQSHGKRSERSSGSVHHHSRSSQGSTDLSNPGAVSTVGATATATTKRAVLQSSGKK</sequence>
<dbReference type="EMBL" id="BLXT01008064">
    <property type="protein sequence ID" value="GFO45572.1"/>
    <property type="molecule type" value="Genomic_DNA"/>
</dbReference>
<dbReference type="AlphaFoldDB" id="A0AAV4DMN5"/>
<feature type="compositionally biased region" description="Polar residues" evidence="1">
    <location>
        <begin position="15"/>
        <end position="24"/>
    </location>
</feature>
<feature type="region of interest" description="Disordered" evidence="1">
    <location>
        <begin position="648"/>
        <end position="690"/>
    </location>
</feature>
<keyword evidence="3" id="KW-1185">Reference proteome</keyword>
<evidence type="ECO:0000313" key="2">
    <source>
        <dbReference type="EMBL" id="GFO45572.1"/>
    </source>
</evidence>
<feature type="compositionally biased region" description="Basic and acidic residues" evidence="1">
    <location>
        <begin position="42"/>
        <end position="55"/>
    </location>
</feature>
<evidence type="ECO:0000256" key="1">
    <source>
        <dbReference type="SAM" id="MobiDB-lite"/>
    </source>
</evidence>
<feature type="compositionally biased region" description="Basic and acidic residues" evidence="1">
    <location>
        <begin position="473"/>
        <end position="483"/>
    </location>
</feature>
<feature type="compositionally biased region" description="Acidic residues" evidence="1">
    <location>
        <begin position="64"/>
        <end position="74"/>
    </location>
</feature>
<feature type="region of interest" description="Disordered" evidence="1">
    <location>
        <begin position="245"/>
        <end position="305"/>
    </location>
</feature>
<dbReference type="Proteomes" id="UP000735302">
    <property type="component" value="Unassembled WGS sequence"/>
</dbReference>
<feature type="compositionally biased region" description="Basic and acidic residues" evidence="1">
    <location>
        <begin position="894"/>
        <end position="906"/>
    </location>
</feature>